<dbReference type="SUPFAM" id="SSF48008">
    <property type="entry name" value="GntR ligand-binding domain-like"/>
    <property type="match status" value="1"/>
</dbReference>
<dbReference type="InterPro" id="IPR036390">
    <property type="entry name" value="WH_DNA-bd_sf"/>
</dbReference>
<dbReference type="InterPro" id="IPR008920">
    <property type="entry name" value="TF_FadR/GntR_C"/>
</dbReference>
<comment type="caution">
    <text evidence="5">The sequence shown here is derived from an EMBL/GenBank/DDBJ whole genome shotgun (WGS) entry which is preliminary data.</text>
</comment>
<evidence type="ECO:0000259" key="4">
    <source>
        <dbReference type="PROSITE" id="PS50949"/>
    </source>
</evidence>
<accession>A0ABV9HA88</accession>
<protein>
    <submittedName>
        <fullName evidence="5">FadR/GntR family transcriptional regulator</fullName>
    </submittedName>
</protein>
<dbReference type="Pfam" id="PF00392">
    <property type="entry name" value="GntR"/>
    <property type="match status" value="1"/>
</dbReference>
<name>A0ABV9HA88_9HYPH</name>
<dbReference type="Proteomes" id="UP001596042">
    <property type="component" value="Unassembled WGS sequence"/>
</dbReference>
<evidence type="ECO:0000313" key="6">
    <source>
        <dbReference type="Proteomes" id="UP001596042"/>
    </source>
</evidence>
<dbReference type="RefSeq" id="WP_374832732.1">
    <property type="nucleotide sequence ID" value="NZ_JBHEEZ010000018.1"/>
</dbReference>
<dbReference type="Pfam" id="PF07729">
    <property type="entry name" value="FCD"/>
    <property type="match status" value="1"/>
</dbReference>
<dbReference type="SUPFAM" id="SSF46785">
    <property type="entry name" value="Winged helix' DNA-binding domain"/>
    <property type="match status" value="1"/>
</dbReference>
<sequence>MKILSKKTLAETAMQAIRAEIAAGRWPVGSRLPNETVLSGELGVSRSTLREAVRALVAQGILETRQGAGTFVRALSDDRAQLDRLRHASLRDRFEIRALLEAEAARLAALRAGPDAVMEMRRLLHERGERMGAKDGDFLARDFAFHQCVVAASGNKVLMEIYNFFSTSVREAIEATFDSDLPEPDLAAHTAIVDAIAAHDAEGAARATRQFMLPILERLKDLLDE</sequence>
<dbReference type="Gene3D" id="1.10.10.10">
    <property type="entry name" value="Winged helix-like DNA-binding domain superfamily/Winged helix DNA-binding domain"/>
    <property type="match status" value="1"/>
</dbReference>
<dbReference type="PROSITE" id="PS50949">
    <property type="entry name" value="HTH_GNTR"/>
    <property type="match status" value="1"/>
</dbReference>
<keyword evidence="6" id="KW-1185">Reference proteome</keyword>
<reference evidence="6" key="1">
    <citation type="journal article" date="2019" name="Int. J. Syst. Evol. Microbiol.">
        <title>The Global Catalogue of Microorganisms (GCM) 10K type strain sequencing project: providing services to taxonomists for standard genome sequencing and annotation.</title>
        <authorList>
            <consortium name="The Broad Institute Genomics Platform"/>
            <consortium name="The Broad Institute Genome Sequencing Center for Infectious Disease"/>
            <person name="Wu L."/>
            <person name="Ma J."/>
        </authorList>
    </citation>
    <scope>NUCLEOTIDE SEQUENCE [LARGE SCALE GENOMIC DNA]</scope>
    <source>
        <strain evidence="6">CGMCC 1.15731</strain>
    </source>
</reference>
<keyword evidence="1" id="KW-0805">Transcription regulation</keyword>
<evidence type="ECO:0000256" key="3">
    <source>
        <dbReference type="ARBA" id="ARBA00023163"/>
    </source>
</evidence>
<dbReference type="PANTHER" id="PTHR43537:SF5">
    <property type="entry name" value="UXU OPERON TRANSCRIPTIONAL REGULATOR"/>
    <property type="match status" value="1"/>
</dbReference>
<dbReference type="Gene3D" id="1.20.120.530">
    <property type="entry name" value="GntR ligand-binding domain-like"/>
    <property type="match status" value="1"/>
</dbReference>
<dbReference type="EMBL" id="JBHSEL010000121">
    <property type="protein sequence ID" value="MFC4626065.1"/>
    <property type="molecule type" value="Genomic_DNA"/>
</dbReference>
<dbReference type="InterPro" id="IPR000524">
    <property type="entry name" value="Tscrpt_reg_HTH_GntR"/>
</dbReference>
<dbReference type="CDD" id="cd07377">
    <property type="entry name" value="WHTH_GntR"/>
    <property type="match status" value="1"/>
</dbReference>
<evidence type="ECO:0000313" key="5">
    <source>
        <dbReference type="EMBL" id="MFC4626065.1"/>
    </source>
</evidence>
<keyword evidence="2" id="KW-0238">DNA-binding</keyword>
<keyword evidence="3" id="KW-0804">Transcription</keyword>
<gene>
    <name evidence="5" type="ORF">ACFO1V_12755</name>
</gene>
<proteinExistence type="predicted"/>
<feature type="domain" description="HTH gntR-type" evidence="4">
    <location>
        <begin position="7"/>
        <end position="75"/>
    </location>
</feature>
<dbReference type="InterPro" id="IPR011711">
    <property type="entry name" value="GntR_C"/>
</dbReference>
<dbReference type="SMART" id="SM00345">
    <property type="entry name" value="HTH_GNTR"/>
    <property type="match status" value="1"/>
</dbReference>
<organism evidence="5 6">
    <name type="scientific">Daeguia caeni</name>
    <dbReference type="NCBI Taxonomy" id="439612"/>
    <lineage>
        <taxon>Bacteria</taxon>
        <taxon>Pseudomonadati</taxon>
        <taxon>Pseudomonadota</taxon>
        <taxon>Alphaproteobacteria</taxon>
        <taxon>Hyphomicrobiales</taxon>
        <taxon>Brucellaceae</taxon>
        <taxon>Daeguia</taxon>
    </lineage>
</organism>
<evidence type="ECO:0000256" key="2">
    <source>
        <dbReference type="ARBA" id="ARBA00023125"/>
    </source>
</evidence>
<dbReference type="SMART" id="SM00895">
    <property type="entry name" value="FCD"/>
    <property type="match status" value="1"/>
</dbReference>
<evidence type="ECO:0000256" key="1">
    <source>
        <dbReference type="ARBA" id="ARBA00023015"/>
    </source>
</evidence>
<dbReference type="PRINTS" id="PR00035">
    <property type="entry name" value="HTHGNTR"/>
</dbReference>
<dbReference type="InterPro" id="IPR036388">
    <property type="entry name" value="WH-like_DNA-bd_sf"/>
</dbReference>
<dbReference type="PANTHER" id="PTHR43537">
    <property type="entry name" value="TRANSCRIPTIONAL REGULATOR, GNTR FAMILY"/>
    <property type="match status" value="1"/>
</dbReference>